<keyword evidence="2" id="KW-1185">Reference proteome</keyword>
<protein>
    <submittedName>
        <fullName evidence="1">Uncharacterized protein</fullName>
    </submittedName>
</protein>
<dbReference type="Pfam" id="PF11093">
    <property type="entry name" value="Mitochondr_Som1"/>
    <property type="match status" value="1"/>
</dbReference>
<dbReference type="AlphaFoldDB" id="A0A1X2GTC0"/>
<evidence type="ECO:0000313" key="1">
    <source>
        <dbReference type="EMBL" id="ORX61284.1"/>
    </source>
</evidence>
<gene>
    <name evidence="1" type="ORF">DM01DRAFT_1118830</name>
</gene>
<dbReference type="Proteomes" id="UP000242146">
    <property type="component" value="Unassembled WGS sequence"/>
</dbReference>
<accession>A0A1X2GTC0</accession>
<dbReference type="InterPro" id="IPR024645">
    <property type="entry name" value="Mitochondr_Som1"/>
</dbReference>
<dbReference type="EMBL" id="MCGT01000003">
    <property type="protein sequence ID" value="ORX61284.1"/>
    <property type="molecule type" value="Genomic_DNA"/>
</dbReference>
<comment type="caution">
    <text evidence="1">The sequence shown here is derived from an EMBL/GenBank/DDBJ whole genome shotgun (WGS) entry which is preliminary data.</text>
</comment>
<organism evidence="1 2">
    <name type="scientific">Hesseltinella vesiculosa</name>
    <dbReference type="NCBI Taxonomy" id="101127"/>
    <lineage>
        <taxon>Eukaryota</taxon>
        <taxon>Fungi</taxon>
        <taxon>Fungi incertae sedis</taxon>
        <taxon>Mucoromycota</taxon>
        <taxon>Mucoromycotina</taxon>
        <taxon>Mucoromycetes</taxon>
        <taxon>Mucorales</taxon>
        <taxon>Cunninghamellaceae</taxon>
        <taxon>Hesseltinella</taxon>
    </lineage>
</organism>
<proteinExistence type="predicted"/>
<name>A0A1X2GTC0_9FUNG</name>
<sequence>MSESSAQQRVKTCKPVRTKCELNELAQYQCEVGKTHIECIPFVRLFYKCAGMPMLEVTPQYGSSLKNE</sequence>
<reference evidence="1 2" key="1">
    <citation type="submission" date="2016-07" db="EMBL/GenBank/DDBJ databases">
        <title>Pervasive Adenine N6-methylation of Active Genes in Fungi.</title>
        <authorList>
            <consortium name="DOE Joint Genome Institute"/>
            <person name="Mondo S.J."/>
            <person name="Dannebaum R.O."/>
            <person name="Kuo R.C."/>
            <person name="Labutti K."/>
            <person name="Haridas S."/>
            <person name="Kuo A."/>
            <person name="Salamov A."/>
            <person name="Ahrendt S.R."/>
            <person name="Lipzen A."/>
            <person name="Sullivan W."/>
            <person name="Andreopoulos W.B."/>
            <person name="Clum A."/>
            <person name="Lindquist E."/>
            <person name="Daum C."/>
            <person name="Ramamoorthy G.K."/>
            <person name="Gryganskyi A."/>
            <person name="Culley D."/>
            <person name="Magnuson J.K."/>
            <person name="James T.Y."/>
            <person name="O'Malley M.A."/>
            <person name="Stajich J.E."/>
            <person name="Spatafora J.W."/>
            <person name="Visel A."/>
            <person name="Grigoriev I.V."/>
        </authorList>
    </citation>
    <scope>NUCLEOTIDE SEQUENCE [LARGE SCALE GENOMIC DNA]</scope>
    <source>
        <strain evidence="1 2">NRRL 3301</strain>
    </source>
</reference>
<evidence type="ECO:0000313" key="2">
    <source>
        <dbReference type="Proteomes" id="UP000242146"/>
    </source>
</evidence>
<dbReference type="GO" id="GO:0042720">
    <property type="term" value="C:mitochondrial inner membrane peptidase complex"/>
    <property type="evidence" value="ECO:0007669"/>
    <property type="project" value="InterPro"/>
</dbReference>
<dbReference type="OrthoDB" id="3983163at2759"/>